<dbReference type="CDD" id="cd05233">
    <property type="entry name" value="SDR_c"/>
    <property type="match status" value="1"/>
</dbReference>
<dbReference type="InterPro" id="IPR020904">
    <property type="entry name" value="Sc_DH/Rdtase_CS"/>
</dbReference>
<evidence type="ECO:0000313" key="2">
    <source>
        <dbReference type="EMBL" id="SFO19065.1"/>
    </source>
</evidence>
<dbReference type="EMBL" id="FOWD01000012">
    <property type="protein sequence ID" value="SFO19065.1"/>
    <property type="molecule type" value="Genomic_DNA"/>
</dbReference>
<dbReference type="Pfam" id="PF13561">
    <property type="entry name" value="adh_short_C2"/>
    <property type="match status" value="1"/>
</dbReference>
<keyword evidence="3" id="KW-1185">Reference proteome</keyword>
<proteinExistence type="inferred from homology"/>
<dbReference type="Proteomes" id="UP000198806">
    <property type="component" value="Unassembled WGS sequence"/>
</dbReference>
<dbReference type="GO" id="GO:0030497">
    <property type="term" value="P:fatty acid elongation"/>
    <property type="evidence" value="ECO:0007669"/>
    <property type="project" value="TreeGrafter"/>
</dbReference>
<dbReference type="RefSeq" id="WP_091686212.1">
    <property type="nucleotide sequence ID" value="NZ_BAABFM010000014.1"/>
</dbReference>
<evidence type="ECO:0000313" key="3">
    <source>
        <dbReference type="Proteomes" id="UP000198806"/>
    </source>
</evidence>
<evidence type="ECO:0000256" key="1">
    <source>
        <dbReference type="ARBA" id="ARBA00006484"/>
    </source>
</evidence>
<dbReference type="InterPro" id="IPR036291">
    <property type="entry name" value="NAD(P)-bd_dom_sf"/>
</dbReference>
<dbReference type="OrthoDB" id="9803333at2"/>
<organism evidence="2 3">
    <name type="scientific">Anaerocolumna aminovalerica</name>
    <dbReference type="NCBI Taxonomy" id="1527"/>
    <lineage>
        <taxon>Bacteria</taxon>
        <taxon>Bacillati</taxon>
        <taxon>Bacillota</taxon>
        <taxon>Clostridia</taxon>
        <taxon>Lachnospirales</taxon>
        <taxon>Lachnospiraceae</taxon>
        <taxon>Anaerocolumna</taxon>
    </lineage>
</organism>
<name>A0A1I5F5P1_9FIRM</name>
<comment type="similarity">
    <text evidence="1">Belongs to the short-chain dehydrogenases/reductases (SDR) family.</text>
</comment>
<dbReference type="InterPro" id="IPR002347">
    <property type="entry name" value="SDR_fam"/>
</dbReference>
<dbReference type="PRINTS" id="PR00080">
    <property type="entry name" value="SDRFAMILY"/>
</dbReference>
<dbReference type="PANTHER" id="PTHR42760">
    <property type="entry name" value="SHORT-CHAIN DEHYDROGENASES/REDUCTASES FAMILY MEMBER"/>
    <property type="match status" value="1"/>
</dbReference>
<dbReference type="SUPFAM" id="SSF51735">
    <property type="entry name" value="NAD(P)-binding Rossmann-fold domains"/>
    <property type="match status" value="1"/>
</dbReference>
<dbReference type="AlphaFoldDB" id="A0A1I5F5P1"/>
<gene>
    <name evidence="2" type="ORF">SAMN04489757_11254</name>
</gene>
<dbReference type="PROSITE" id="PS00061">
    <property type="entry name" value="ADH_SHORT"/>
    <property type="match status" value="1"/>
</dbReference>
<dbReference type="PANTHER" id="PTHR42760:SF40">
    <property type="entry name" value="3-OXOACYL-[ACYL-CARRIER-PROTEIN] REDUCTASE, CHLOROPLASTIC"/>
    <property type="match status" value="1"/>
</dbReference>
<dbReference type="Gene3D" id="3.40.50.720">
    <property type="entry name" value="NAD(P)-binding Rossmann-like Domain"/>
    <property type="match status" value="1"/>
</dbReference>
<reference evidence="2 3" key="1">
    <citation type="submission" date="2016-10" db="EMBL/GenBank/DDBJ databases">
        <authorList>
            <person name="de Groot N.N."/>
        </authorList>
    </citation>
    <scope>NUCLEOTIDE SEQUENCE [LARGE SCALE GENOMIC DNA]</scope>
    <source>
        <strain evidence="2 3">DSM 1283</strain>
    </source>
</reference>
<dbReference type="STRING" id="1527.SAMN04489757_11254"/>
<protein>
    <submittedName>
        <fullName evidence="2">NAD(P)-dependent dehydrogenase, short-chain alcohol dehydrogenase family</fullName>
    </submittedName>
</protein>
<sequence length="242" mass="27444">MYSLIVGATSEIAKEFIKQNPGKKYILTEIPKNYDALKQFIEEIQIDGTAFVLDVKNIREIEDLFQKFNREDVKIEELIYIAGINYLCEAVQTTEAIWDEVNAINLKGCFFVMKEAGKNMILHNVKGRIVNIASQHGMVGNLNRAAYCASKAGLINLNKVLALEWAPYGIRVNSVSPTFILYNKNEEFFMNAMAKKEYLKNIPMKRYCNAQDVSNAISFLLAEENEMITGHNLVVDGGWTIK</sequence>
<dbReference type="GO" id="GO:0016616">
    <property type="term" value="F:oxidoreductase activity, acting on the CH-OH group of donors, NAD or NADP as acceptor"/>
    <property type="evidence" value="ECO:0007669"/>
    <property type="project" value="TreeGrafter"/>
</dbReference>
<dbReference type="PRINTS" id="PR00081">
    <property type="entry name" value="GDHRDH"/>
</dbReference>
<accession>A0A1I5F5P1</accession>